<feature type="region of interest" description="Disordered" evidence="1">
    <location>
        <begin position="486"/>
        <end position="505"/>
    </location>
</feature>
<evidence type="ECO:0000313" key="3">
    <source>
        <dbReference type="Proteomes" id="UP000310108"/>
    </source>
</evidence>
<reference evidence="2 3" key="1">
    <citation type="journal article" date="2019" name="PLoS ONE">
        <title>Comparative genome analysis indicates high evolutionary potential of pathogenicity genes in Colletotrichum tanaceti.</title>
        <authorList>
            <person name="Lelwala R.V."/>
            <person name="Korhonen P.K."/>
            <person name="Young N.D."/>
            <person name="Scott J.B."/>
            <person name="Ades P.A."/>
            <person name="Gasser R.B."/>
            <person name="Taylor P.W.J."/>
        </authorList>
    </citation>
    <scope>NUCLEOTIDE SEQUENCE [LARGE SCALE GENOMIC DNA]</scope>
    <source>
        <strain evidence="2">BRIP57314</strain>
    </source>
</reference>
<name>A0A4U6XAP5_9PEZI</name>
<feature type="compositionally biased region" description="Low complexity" evidence="1">
    <location>
        <begin position="36"/>
        <end position="51"/>
    </location>
</feature>
<gene>
    <name evidence="2" type="ORF">CTA1_7515</name>
</gene>
<feature type="compositionally biased region" description="Basic and acidic residues" evidence="1">
    <location>
        <begin position="258"/>
        <end position="275"/>
    </location>
</feature>
<feature type="compositionally biased region" description="Basic and acidic residues" evidence="1">
    <location>
        <begin position="154"/>
        <end position="174"/>
    </location>
</feature>
<feature type="region of interest" description="Disordered" evidence="1">
    <location>
        <begin position="426"/>
        <end position="465"/>
    </location>
</feature>
<feature type="compositionally biased region" description="Basic and acidic residues" evidence="1">
    <location>
        <begin position="16"/>
        <end position="35"/>
    </location>
</feature>
<feature type="compositionally biased region" description="Low complexity" evidence="1">
    <location>
        <begin position="60"/>
        <end position="71"/>
    </location>
</feature>
<feature type="compositionally biased region" description="Low complexity" evidence="1">
    <location>
        <begin position="278"/>
        <end position="289"/>
    </location>
</feature>
<feature type="compositionally biased region" description="Acidic residues" evidence="1">
    <location>
        <begin position="223"/>
        <end position="232"/>
    </location>
</feature>
<feature type="compositionally biased region" description="Gly residues" evidence="1">
    <location>
        <begin position="72"/>
        <end position="81"/>
    </location>
</feature>
<feature type="compositionally biased region" description="Low complexity" evidence="1">
    <location>
        <begin position="451"/>
        <end position="465"/>
    </location>
</feature>
<evidence type="ECO:0000313" key="2">
    <source>
        <dbReference type="EMBL" id="TKW52750.1"/>
    </source>
</evidence>
<keyword evidence="3" id="KW-1185">Reference proteome</keyword>
<feature type="compositionally biased region" description="Basic and acidic residues" evidence="1">
    <location>
        <begin position="236"/>
        <end position="247"/>
    </location>
</feature>
<comment type="caution">
    <text evidence="2">The sequence shown here is derived from an EMBL/GenBank/DDBJ whole genome shotgun (WGS) entry which is preliminary data.</text>
</comment>
<feature type="compositionally biased region" description="Basic and acidic residues" evidence="1">
    <location>
        <begin position="104"/>
        <end position="124"/>
    </location>
</feature>
<organism evidence="2 3">
    <name type="scientific">Colletotrichum tanaceti</name>
    <dbReference type="NCBI Taxonomy" id="1306861"/>
    <lineage>
        <taxon>Eukaryota</taxon>
        <taxon>Fungi</taxon>
        <taxon>Dikarya</taxon>
        <taxon>Ascomycota</taxon>
        <taxon>Pezizomycotina</taxon>
        <taxon>Sordariomycetes</taxon>
        <taxon>Hypocreomycetidae</taxon>
        <taxon>Glomerellales</taxon>
        <taxon>Glomerellaceae</taxon>
        <taxon>Colletotrichum</taxon>
        <taxon>Colletotrichum destructivum species complex</taxon>
    </lineage>
</organism>
<accession>A0A4U6XAP5</accession>
<dbReference type="Proteomes" id="UP000310108">
    <property type="component" value="Unassembled WGS sequence"/>
</dbReference>
<feature type="region of interest" description="Disordered" evidence="1">
    <location>
        <begin position="1"/>
        <end position="359"/>
    </location>
</feature>
<dbReference type="EMBL" id="PJEX01000223">
    <property type="protein sequence ID" value="TKW52750.1"/>
    <property type="molecule type" value="Genomic_DNA"/>
</dbReference>
<evidence type="ECO:0000256" key="1">
    <source>
        <dbReference type="SAM" id="MobiDB-lite"/>
    </source>
</evidence>
<dbReference type="AlphaFoldDB" id="A0A4U6XAP5"/>
<sequence length="505" mass="51414">MHLSPVPAAGHASGDGGHDAAQREAHAGPHPRAGEADGALEGAADGGAEQQGDGHDGVGHAEAGADVVAVGGELGEGGGLQGEEAAAAEAVEDKGDDEAGGVADGHEAEGGDGHDEHGDDEQVHAAEAVGEQVRQDAAEDGGAVHDGQQGEALDVDKGRVHGQEDEAAGRHEEEVGGVGEGGPVDPGPPPPRRLGRVHAGDGHALGGQRHQGHGPHRPGEADLGLEEPEEDGQYQTRERERNDEAKRNSPANTTPRGGDAKGHGKPRGEPGRQDGDAQDGQAAHAGADAEPLRQEQLQEAPAEALGDGADDDEQGAGPEQLARVAQVEDGAGEAAQEDHQEALQGADGGDGEGGVLPQQVGLVVDLEDAEAGDETCGGTRQPLVLVFCFFDGQDEQQERHGEPKQNRNNSPQVLKYMKKDARTWSQALEPPFGGPGARFSERGSGVVVRWSPSPSTSTSTSTPVSSSVLGEILGLGAGVSCSELCPEPGSERSCPEGDVSLSFSS</sequence>
<proteinExistence type="predicted"/>
<protein>
    <submittedName>
        <fullName evidence="2">Uncharacterized protein</fullName>
    </submittedName>
</protein>